<keyword evidence="1" id="KW-0175">Coiled coil</keyword>
<dbReference type="Proteomes" id="UP001499852">
    <property type="component" value="Unassembled WGS sequence"/>
</dbReference>
<keyword evidence="4" id="KW-1185">Reference proteome</keyword>
<evidence type="ECO:0000256" key="2">
    <source>
        <dbReference type="SAM" id="MobiDB-lite"/>
    </source>
</evidence>
<feature type="region of interest" description="Disordered" evidence="2">
    <location>
        <begin position="1080"/>
        <end position="1112"/>
    </location>
</feature>
<feature type="coiled-coil region" evidence="1">
    <location>
        <begin position="988"/>
        <end position="1015"/>
    </location>
</feature>
<proteinExistence type="predicted"/>
<feature type="compositionally biased region" description="Polar residues" evidence="2">
    <location>
        <begin position="1094"/>
        <end position="1112"/>
    </location>
</feature>
<dbReference type="EMBL" id="BAABIA010000001">
    <property type="protein sequence ID" value="GAA5133461.1"/>
    <property type="molecule type" value="Genomic_DNA"/>
</dbReference>
<sequence length="1112" mass="119583">MNNESPPLSPREARLAEVNALAESIGLDPKTLELTNDQNKLKDASRLKALVGNAEVYVGNLNEQAAIALSEIDSKASTTRASVYQSQAAAVTDIVAFLEDPNPGSDAAKLAKIQASLETFKEKKGIADDISQQVEAIRYDMYSQAISAATTPELAARGYSPVEIKTFSEATTRQLMGIMADLKTDQGMANDLAAKMARNLQTNTTQMSVLDINASKIHNAMSQAFNNSLLAELDGEQRFKPALEGSSYGRFSASEANKNIEAAALQNNVVLAPAVMVHQQFQAPSIPHVGTDMTKSAVPAGIQLVQASDTFKVSTNHVLDESGAKVAFGKNQIGSRVERFKAAGLNESQVDNAALKDSQLIGTVAPLYGTSEQVNFAMGNGSMQSDAHAKLKALNGDATSLITRSVASSAVDKALGMNSLATEKFGLDESGKGVGLSVGVAGAPILQASDKRDVLPAYLDIDYSDPAIQKGLSDLQVQDYITGQIDRHSGNIFVDPGTKEVRGIDNDLAFPVVDRETMIQKDSTVRGKAVAGMPDLIHVDTADKIEALNPVELRKTLESLQPPKGIAPLEPAAIDGAVKRLKDLQAHVQELRTEGKLVTQFNEDTFRQATQMQQGVVTPTSYIGTAILESANTERLNLSSNANSHRTLVKAEDVHSPRPDDAFAAYKAEVQKTRDKFLENPKEIENPAVSAAVIEAQGKITAAQKQLAENTQDLKAVGMRLQNAIATQNVALIGPLKDAVRGASETRQENLQALKAAQQELDTAINQALEPHKPELAQKAMAETLESYRKQEPLLQEQVAQTSARLEAAQKAESAAWDKVLEVGGDHTEEVTAATQELQAAKAAHQTATEDLAHVQKQLPYLEERVVANQLCLEMQQHLQAPRVAPPPLDVDQPQVLAGDMDVNGAQVDQEAPARVALPPGPDDSAFQAKVDKLIEKRLKLEHPDTTDRIKAFLQHGPKGTEAAIAKIDKEIAAINLARSQAQSGVSIDQQKQDLDSMKTRLQENKQGLKDLRESEKILTNIERKVDLDGSLKEASLGGNMSTSERDSLVKEMNKAINVREALKPQEESMKKDVKELGAEVKQGEKALQVRQALGNTGPSAPATSNSKGHSV</sequence>
<gene>
    <name evidence="3" type="ORF">GCM10023213_03350</name>
</gene>
<protein>
    <recommendedName>
        <fullName evidence="5">Phosphatidylinositol 3-/4-kinase</fullName>
    </recommendedName>
</protein>
<name>A0ABP9NUI8_9BACT</name>
<accession>A0ABP9NUI8</accession>
<dbReference type="RefSeq" id="WP_345734635.1">
    <property type="nucleotide sequence ID" value="NZ_BAABIA010000001.1"/>
</dbReference>
<reference evidence="4" key="1">
    <citation type="journal article" date="2019" name="Int. J. Syst. Evol. Microbiol.">
        <title>The Global Catalogue of Microorganisms (GCM) 10K type strain sequencing project: providing services to taxonomists for standard genome sequencing and annotation.</title>
        <authorList>
            <consortium name="The Broad Institute Genomics Platform"/>
            <consortium name="The Broad Institute Genome Sequencing Center for Infectious Disease"/>
            <person name="Wu L."/>
            <person name="Ma J."/>
        </authorList>
    </citation>
    <scope>NUCLEOTIDE SEQUENCE [LARGE SCALE GENOMIC DNA]</scope>
    <source>
        <strain evidence="4">JCM 18053</strain>
    </source>
</reference>
<evidence type="ECO:0000256" key="1">
    <source>
        <dbReference type="SAM" id="Coils"/>
    </source>
</evidence>
<evidence type="ECO:0008006" key="5">
    <source>
        <dbReference type="Google" id="ProtNLM"/>
    </source>
</evidence>
<feature type="coiled-coil region" evidence="1">
    <location>
        <begin position="831"/>
        <end position="858"/>
    </location>
</feature>
<comment type="caution">
    <text evidence="3">The sequence shown here is derived from an EMBL/GenBank/DDBJ whole genome shotgun (WGS) entry which is preliminary data.</text>
</comment>
<evidence type="ECO:0000313" key="4">
    <source>
        <dbReference type="Proteomes" id="UP001499852"/>
    </source>
</evidence>
<organism evidence="3 4">
    <name type="scientific">Prosthecobacter algae</name>
    <dbReference type="NCBI Taxonomy" id="1144682"/>
    <lineage>
        <taxon>Bacteria</taxon>
        <taxon>Pseudomonadati</taxon>
        <taxon>Verrucomicrobiota</taxon>
        <taxon>Verrucomicrobiia</taxon>
        <taxon>Verrucomicrobiales</taxon>
        <taxon>Verrucomicrobiaceae</taxon>
        <taxon>Prosthecobacter</taxon>
    </lineage>
</organism>
<evidence type="ECO:0000313" key="3">
    <source>
        <dbReference type="EMBL" id="GAA5133461.1"/>
    </source>
</evidence>